<reference evidence="1 2" key="1">
    <citation type="submission" date="2017-04" db="EMBL/GenBank/DDBJ databases">
        <authorList>
            <person name="Afonso C.L."/>
            <person name="Miller P.J."/>
            <person name="Scott M.A."/>
            <person name="Spackman E."/>
            <person name="Goraichik I."/>
            <person name="Dimitrov K.M."/>
            <person name="Suarez D.L."/>
            <person name="Swayne D.E."/>
        </authorList>
    </citation>
    <scope>NUCLEOTIDE SEQUENCE [LARGE SCALE GENOMIC DNA]</scope>
    <source>
        <strain evidence="1 2">CGMCC 1.10972</strain>
    </source>
</reference>
<dbReference type="EMBL" id="FWXR01000006">
    <property type="protein sequence ID" value="SMC70519.1"/>
    <property type="molecule type" value="Genomic_DNA"/>
</dbReference>
<dbReference type="RefSeq" id="WP_084409707.1">
    <property type="nucleotide sequence ID" value="NZ_FWXR01000006.1"/>
</dbReference>
<organism evidence="1 2">
    <name type="scientific">Fulvimarina manganoxydans</name>
    <dbReference type="NCBI Taxonomy" id="937218"/>
    <lineage>
        <taxon>Bacteria</taxon>
        <taxon>Pseudomonadati</taxon>
        <taxon>Pseudomonadota</taxon>
        <taxon>Alphaproteobacteria</taxon>
        <taxon>Hyphomicrobiales</taxon>
        <taxon>Aurantimonadaceae</taxon>
        <taxon>Fulvimarina</taxon>
    </lineage>
</organism>
<keyword evidence="2" id="KW-1185">Reference proteome</keyword>
<dbReference type="AlphaFoldDB" id="A0A1W2BC86"/>
<protein>
    <submittedName>
        <fullName evidence="1">Uncharacterized protein</fullName>
    </submittedName>
</protein>
<name>A0A1W2BC86_9HYPH</name>
<dbReference type="STRING" id="937218.SAMN06297251_10645"/>
<evidence type="ECO:0000313" key="2">
    <source>
        <dbReference type="Proteomes" id="UP000192656"/>
    </source>
</evidence>
<gene>
    <name evidence="1" type="ORF">SAMN06297251_10645</name>
</gene>
<proteinExistence type="predicted"/>
<evidence type="ECO:0000313" key="1">
    <source>
        <dbReference type="EMBL" id="SMC70519.1"/>
    </source>
</evidence>
<dbReference type="Proteomes" id="UP000192656">
    <property type="component" value="Unassembled WGS sequence"/>
</dbReference>
<sequence length="95" mass="10509">MSKNPTDTFDATAAFAGLETLISRTAKFADLVSYLVAVELEDPVEDDRGKHFVVWEATGEHLVFLAEEARLCAAELEAQWIASHNARCRVERGEA</sequence>
<accession>A0A1W2BC86</accession>